<dbReference type="Pfam" id="PF07510">
    <property type="entry name" value="GmrSD_C"/>
    <property type="match status" value="1"/>
</dbReference>
<sequence>MSFKTIHKTRRAITALILSGAVILTIIANPNAWQKKAESSAKEVTSAGSVEKGVIDSGEQRAEGVPLATKLLTKLEVKGRAPKTGYKRTEFYNGWPDIEGCNLRQRILKRDFGETAKVDEKCNVVAGKFYEPYTGEEMEFHSRQEISKQVQIDHVVALSDAWQKGAQYKSAEERLKIATDPLNLIAVQAAANQQKSDGDAATWLPKNKSFRCQYVARQISVKYKYSLWVTEAEKDAMSQILAGCPEQRTY</sequence>
<dbReference type="Proteomes" id="UP001191004">
    <property type="component" value="Unassembled WGS sequence"/>
</dbReference>
<dbReference type="PANTHER" id="PTHR24094:SF15">
    <property type="entry name" value="AMP-DEPENDENT SYNTHETASE_LIGASE DOMAIN-CONTAINING PROTEIN-RELATED"/>
    <property type="match status" value="1"/>
</dbReference>
<dbReference type="PANTHER" id="PTHR24094">
    <property type="entry name" value="SECRETED PROTEIN"/>
    <property type="match status" value="1"/>
</dbReference>
<comment type="caution">
    <text evidence="2">The sequence shown here is derived from an EMBL/GenBank/DDBJ whole genome shotgun (WGS) entry which is preliminary data.</text>
</comment>
<keyword evidence="3" id="KW-1185">Reference proteome</keyword>
<dbReference type="EMBL" id="PRLL01000021">
    <property type="protein sequence ID" value="RYC73230.1"/>
    <property type="molecule type" value="Genomic_DNA"/>
</dbReference>
<dbReference type="InterPro" id="IPR011089">
    <property type="entry name" value="GmrSD_C"/>
</dbReference>
<dbReference type="RefSeq" id="WP_129605152.1">
    <property type="nucleotide sequence ID" value="NZ_PRLL01000021.1"/>
</dbReference>
<reference evidence="2 3" key="1">
    <citation type="journal article" date="2018" name="bioRxiv">
        <title>Evidence of independent acquisition and adaption of ultra-small bacteria to human hosts across the highly diverse yet reduced genomes of the phylum Saccharibacteria.</title>
        <authorList>
            <person name="McLean J.S."/>
            <person name="Bor B."/>
            <person name="To T.T."/>
            <person name="Liu Q."/>
            <person name="Kearns K.A."/>
            <person name="Solden L.M."/>
            <person name="Wrighton K.C."/>
            <person name="He X."/>
            <person name="Shi W."/>
        </authorList>
    </citation>
    <scope>NUCLEOTIDE SEQUENCE [LARGE SCALE GENOMIC DNA]</scope>
    <source>
        <strain evidence="2 3">TM7_KMM_G3_1_HOT_351</strain>
    </source>
</reference>
<organism evidence="2 3">
    <name type="scientific">Candidatus Nanosyncoccus nanoralicus</name>
    <dbReference type="NCBI Taxonomy" id="2171996"/>
    <lineage>
        <taxon>Bacteria</taxon>
        <taxon>Candidatus Saccharimonadota</taxon>
        <taxon>Candidatus Nanosyncoccalia</taxon>
        <taxon>Candidatus Nanosyncoccales</taxon>
        <taxon>Candidatus Nanosyncoccaceae</taxon>
        <taxon>Candidatus Nanosyncoccus</taxon>
    </lineage>
</organism>
<gene>
    <name evidence="2" type="ORF">G3KMM_00490</name>
</gene>
<proteinExistence type="predicted"/>
<protein>
    <recommendedName>
        <fullName evidence="1">GmrSD restriction endonucleases C-terminal domain-containing protein</fullName>
    </recommendedName>
</protein>
<evidence type="ECO:0000313" key="2">
    <source>
        <dbReference type="EMBL" id="RYC73230.1"/>
    </source>
</evidence>
<evidence type="ECO:0000313" key="3">
    <source>
        <dbReference type="Proteomes" id="UP001191004"/>
    </source>
</evidence>
<name>A0ABY0FJI3_9BACT</name>
<reference evidence="2 3" key="2">
    <citation type="journal article" date="2020" name="Cell Rep.">
        <title>Acquisition and Adaptation of Ultra-small Parasitic Reduced Genome Bacteria to Mammalian Hosts.</title>
        <authorList>
            <person name="McLean J.S."/>
            <person name="Bor B."/>
            <person name="Kerns K.A."/>
            <person name="Liu Q."/>
            <person name="To T.T."/>
            <person name="Solden L."/>
            <person name="Hendrickson E.L."/>
            <person name="Wrighton K."/>
            <person name="Shi W."/>
            <person name="He X."/>
        </authorList>
    </citation>
    <scope>NUCLEOTIDE SEQUENCE [LARGE SCALE GENOMIC DNA]</scope>
    <source>
        <strain evidence="2 3">TM7_KMM_G3_1_HOT_351</strain>
    </source>
</reference>
<evidence type="ECO:0000259" key="1">
    <source>
        <dbReference type="Pfam" id="PF07510"/>
    </source>
</evidence>
<accession>A0ABY0FJI3</accession>
<feature type="domain" description="GmrSD restriction endonucleases C-terminal" evidence="1">
    <location>
        <begin position="122"/>
        <end position="239"/>
    </location>
</feature>